<keyword evidence="2" id="KW-0812">Transmembrane</keyword>
<proteinExistence type="predicted"/>
<reference evidence="2 3" key="1">
    <citation type="submission" date="2022-01" db="EMBL/GenBank/DDBJ databases">
        <title>A high-quality chromosome-level genome assembly of rohu carp, Labeo rohita.</title>
        <authorList>
            <person name="Arick M.A. II"/>
            <person name="Hsu C.-Y."/>
            <person name="Magbanua Z."/>
            <person name="Pechanova O."/>
            <person name="Grover C."/>
            <person name="Miller E."/>
            <person name="Thrash A."/>
            <person name="Ezzel L."/>
            <person name="Alam S."/>
            <person name="Benzie J."/>
            <person name="Hamilton M."/>
            <person name="Karsi A."/>
            <person name="Lawrence M.L."/>
            <person name="Peterson D.G."/>
        </authorList>
    </citation>
    <scope>NUCLEOTIDE SEQUENCE [LARGE SCALE GENOMIC DNA]</scope>
    <source>
        <strain evidence="3">BAU-BD-2019</strain>
        <tissue evidence="2">Blood</tissue>
    </source>
</reference>
<protein>
    <submittedName>
        <fullName evidence="2">Transmembrane protein 68</fullName>
    </submittedName>
</protein>
<evidence type="ECO:0000256" key="1">
    <source>
        <dbReference type="SAM" id="MobiDB-lite"/>
    </source>
</evidence>
<evidence type="ECO:0000313" key="2">
    <source>
        <dbReference type="EMBL" id="KAI2653274.1"/>
    </source>
</evidence>
<feature type="region of interest" description="Disordered" evidence="1">
    <location>
        <begin position="1"/>
        <end position="51"/>
    </location>
</feature>
<keyword evidence="2" id="KW-0472">Membrane</keyword>
<organism evidence="2 3">
    <name type="scientific">Labeo rohita</name>
    <name type="common">Indian major carp</name>
    <name type="synonym">Cyprinus rohita</name>
    <dbReference type="NCBI Taxonomy" id="84645"/>
    <lineage>
        <taxon>Eukaryota</taxon>
        <taxon>Metazoa</taxon>
        <taxon>Chordata</taxon>
        <taxon>Craniata</taxon>
        <taxon>Vertebrata</taxon>
        <taxon>Euteleostomi</taxon>
        <taxon>Actinopterygii</taxon>
        <taxon>Neopterygii</taxon>
        <taxon>Teleostei</taxon>
        <taxon>Ostariophysi</taxon>
        <taxon>Cypriniformes</taxon>
        <taxon>Cyprinidae</taxon>
        <taxon>Labeoninae</taxon>
        <taxon>Labeonini</taxon>
        <taxon>Labeo</taxon>
    </lineage>
</organism>
<sequence length="317" mass="35762">MQEVSSEEDELSDEEYIPQSESENQSASSDQLATKPRPSYEQTKLLSHTREAASSKIIEALRSDAPTPNISKGKGKGVLQAREAACMKSLTYFAMRSNSYGECHNPRKQCSEVCRSADVLMSSPRSHKEQDSSDKHLNAKRAAVLREELSESSATVISSELLNRYNRTTVISAGNLRLREGALKMKRAPKRECDAKQFVHCMYCKGIFVMKDLWRHLKRCPSKPAADGENQGRMRVLGLAHISRSLESLSLHSRSLTNMDMILANFSTRLLLTLRREFSIYSLKEAICEIIHCRALMSEDKELITSTETFKNLYSSK</sequence>
<dbReference type="Proteomes" id="UP000830375">
    <property type="component" value="Unassembled WGS sequence"/>
</dbReference>
<gene>
    <name evidence="2" type="ORF">H4Q32_030423</name>
</gene>
<accession>A0ABQ8LRL8</accession>
<comment type="caution">
    <text evidence="2">The sequence shown here is derived from an EMBL/GenBank/DDBJ whole genome shotgun (WGS) entry which is preliminary data.</text>
</comment>
<keyword evidence="3" id="KW-1185">Reference proteome</keyword>
<feature type="compositionally biased region" description="Polar residues" evidence="1">
    <location>
        <begin position="19"/>
        <end position="32"/>
    </location>
</feature>
<name>A0ABQ8LRL8_LABRO</name>
<evidence type="ECO:0000313" key="3">
    <source>
        <dbReference type="Proteomes" id="UP000830375"/>
    </source>
</evidence>
<dbReference type="EMBL" id="JACTAM010000019">
    <property type="protein sequence ID" value="KAI2653274.1"/>
    <property type="molecule type" value="Genomic_DNA"/>
</dbReference>
<feature type="compositionally biased region" description="Acidic residues" evidence="1">
    <location>
        <begin position="1"/>
        <end position="16"/>
    </location>
</feature>